<dbReference type="InterPro" id="IPR007529">
    <property type="entry name" value="Znf_HIT"/>
</dbReference>
<keyword evidence="1" id="KW-0479">Metal-binding</keyword>
<accession>A0A2A2L3S8</accession>
<dbReference type="Pfam" id="PF04438">
    <property type="entry name" value="zf-HIT"/>
    <property type="match status" value="1"/>
</dbReference>
<feature type="region of interest" description="Disordered" evidence="5">
    <location>
        <begin position="70"/>
        <end position="99"/>
    </location>
</feature>
<evidence type="ECO:0000259" key="6">
    <source>
        <dbReference type="PROSITE" id="PS51083"/>
    </source>
</evidence>
<feature type="compositionally biased region" description="Basic and acidic residues" evidence="5">
    <location>
        <begin position="22"/>
        <end position="55"/>
    </location>
</feature>
<keyword evidence="8" id="KW-1185">Reference proteome</keyword>
<dbReference type="PANTHER" id="PTHR13093">
    <property type="entry name" value="ZINC FINGER HIT DOMAIN CONTAINING PROTEIN 1"/>
    <property type="match status" value="1"/>
</dbReference>
<dbReference type="GO" id="GO:0006338">
    <property type="term" value="P:chromatin remodeling"/>
    <property type="evidence" value="ECO:0007669"/>
    <property type="project" value="InterPro"/>
</dbReference>
<protein>
    <recommendedName>
        <fullName evidence="6">HIT-type domain-containing protein</fullName>
    </recommendedName>
</protein>
<feature type="compositionally biased region" description="Low complexity" evidence="5">
    <location>
        <begin position="1"/>
        <end position="16"/>
    </location>
</feature>
<dbReference type="GO" id="GO:0005634">
    <property type="term" value="C:nucleus"/>
    <property type="evidence" value="ECO:0007669"/>
    <property type="project" value="UniProtKB-ARBA"/>
</dbReference>
<name>A0A2A2L3S8_9BILA</name>
<dbReference type="SUPFAM" id="SSF144232">
    <property type="entry name" value="HIT/MYND zinc finger-like"/>
    <property type="match status" value="1"/>
</dbReference>
<keyword evidence="2 4" id="KW-0863">Zinc-finger</keyword>
<feature type="domain" description="HIT-type" evidence="6">
    <location>
        <begin position="149"/>
        <end position="181"/>
    </location>
</feature>
<dbReference type="CDD" id="cd21437">
    <property type="entry name" value="zf-HIT_ZNHIT1_like"/>
    <property type="match status" value="1"/>
</dbReference>
<evidence type="ECO:0000256" key="2">
    <source>
        <dbReference type="ARBA" id="ARBA00022771"/>
    </source>
</evidence>
<dbReference type="PROSITE" id="PS51083">
    <property type="entry name" value="ZF_HIT"/>
    <property type="match status" value="1"/>
</dbReference>
<sequence>MMNLSRPSSGSSSSKRFSSRIEQNEATRVLDDASRNRRMKRQLDALEQDNAHEDPHANLVWHKAIPKFEDGEVAGPSGKTQKSKKDKSKDSSERKKRKFGTEIAKTRFRKNFLQMLEEENNTNKDNPKLFNAYMRAYTPTPKRPARHFCAVCGYFSNYKCIKCGARYCSIRCRDVHADTRCMKWTA</sequence>
<proteinExistence type="predicted"/>
<comment type="caution">
    <text evidence="7">The sequence shown here is derived from an EMBL/GenBank/DDBJ whole genome shotgun (WGS) entry which is preliminary data.</text>
</comment>
<dbReference type="STRING" id="2018661.A0A2A2L3S8"/>
<reference evidence="7 8" key="1">
    <citation type="journal article" date="2017" name="Curr. Biol.">
        <title>Genome architecture and evolution of a unichromosomal asexual nematode.</title>
        <authorList>
            <person name="Fradin H."/>
            <person name="Zegar C."/>
            <person name="Gutwein M."/>
            <person name="Lucas J."/>
            <person name="Kovtun M."/>
            <person name="Corcoran D."/>
            <person name="Baugh L.R."/>
            <person name="Kiontke K."/>
            <person name="Gunsalus K."/>
            <person name="Fitch D.H."/>
            <person name="Piano F."/>
        </authorList>
    </citation>
    <scope>NUCLEOTIDE SEQUENCE [LARGE SCALE GENOMIC DNA]</scope>
    <source>
        <strain evidence="7">PF1309</strain>
    </source>
</reference>
<keyword evidence="3" id="KW-0862">Zinc</keyword>
<dbReference type="Proteomes" id="UP000218231">
    <property type="component" value="Unassembled WGS sequence"/>
</dbReference>
<organism evidence="7 8">
    <name type="scientific">Diploscapter pachys</name>
    <dbReference type="NCBI Taxonomy" id="2018661"/>
    <lineage>
        <taxon>Eukaryota</taxon>
        <taxon>Metazoa</taxon>
        <taxon>Ecdysozoa</taxon>
        <taxon>Nematoda</taxon>
        <taxon>Chromadorea</taxon>
        <taxon>Rhabditida</taxon>
        <taxon>Rhabditina</taxon>
        <taxon>Rhabditomorpha</taxon>
        <taxon>Rhabditoidea</taxon>
        <taxon>Rhabditidae</taxon>
        <taxon>Diploscapter</taxon>
    </lineage>
</organism>
<dbReference type="GO" id="GO:0008270">
    <property type="term" value="F:zinc ion binding"/>
    <property type="evidence" value="ECO:0007669"/>
    <property type="project" value="UniProtKB-UniRule"/>
</dbReference>
<gene>
    <name evidence="7" type="ORF">WR25_03343</name>
</gene>
<evidence type="ECO:0000256" key="3">
    <source>
        <dbReference type="ARBA" id="ARBA00022833"/>
    </source>
</evidence>
<dbReference type="AlphaFoldDB" id="A0A2A2L3S8"/>
<feature type="region of interest" description="Disordered" evidence="5">
    <location>
        <begin position="1"/>
        <end position="55"/>
    </location>
</feature>
<evidence type="ECO:0000256" key="4">
    <source>
        <dbReference type="PROSITE-ProRule" id="PRU00453"/>
    </source>
</evidence>
<evidence type="ECO:0000256" key="5">
    <source>
        <dbReference type="SAM" id="MobiDB-lite"/>
    </source>
</evidence>
<dbReference type="InterPro" id="IPR039723">
    <property type="entry name" value="Vps71/ZNHIT1"/>
</dbReference>
<evidence type="ECO:0000256" key="1">
    <source>
        <dbReference type="ARBA" id="ARBA00022723"/>
    </source>
</evidence>
<dbReference type="OrthoDB" id="5784868at2759"/>
<evidence type="ECO:0000313" key="8">
    <source>
        <dbReference type="Proteomes" id="UP000218231"/>
    </source>
</evidence>
<dbReference type="EMBL" id="LIAE01007228">
    <property type="protein sequence ID" value="PAV80780.1"/>
    <property type="molecule type" value="Genomic_DNA"/>
</dbReference>
<evidence type="ECO:0000313" key="7">
    <source>
        <dbReference type="EMBL" id="PAV80780.1"/>
    </source>
</evidence>